<evidence type="ECO:0000256" key="1">
    <source>
        <dbReference type="SAM" id="MobiDB-lite"/>
    </source>
</evidence>
<feature type="compositionally biased region" description="Low complexity" evidence="1">
    <location>
        <begin position="216"/>
        <end position="226"/>
    </location>
</feature>
<proteinExistence type="predicted"/>
<evidence type="ECO:0000313" key="2">
    <source>
        <dbReference type="EMBL" id="OQN96643.1"/>
    </source>
</evidence>
<protein>
    <submittedName>
        <fullName evidence="2">Uncharacterized protein</fullName>
    </submittedName>
</protein>
<feature type="region of interest" description="Disordered" evidence="1">
    <location>
        <begin position="199"/>
        <end position="226"/>
    </location>
</feature>
<dbReference type="AlphaFoldDB" id="A0A1V8SC39"/>
<dbReference type="EMBL" id="NAJO01000063">
    <property type="protein sequence ID" value="OQN96643.1"/>
    <property type="molecule type" value="Genomic_DNA"/>
</dbReference>
<evidence type="ECO:0000313" key="3">
    <source>
        <dbReference type="Proteomes" id="UP000192596"/>
    </source>
</evidence>
<gene>
    <name evidence="2" type="ORF">B0A48_17283</name>
</gene>
<comment type="caution">
    <text evidence="2">The sequence shown here is derived from an EMBL/GenBank/DDBJ whole genome shotgun (WGS) entry which is preliminary data.</text>
</comment>
<keyword evidence="3" id="KW-1185">Reference proteome</keyword>
<accession>A0A1V8SC39</accession>
<organism evidence="2 3">
    <name type="scientific">Cryoendolithus antarcticus</name>
    <dbReference type="NCBI Taxonomy" id="1507870"/>
    <lineage>
        <taxon>Eukaryota</taxon>
        <taxon>Fungi</taxon>
        <taxon>Dikarya</taxon>
        <taxon>Ascomycota</taxon>
        <taxon>Pezizomycotina</taxon>
        <taxon>Dothideomycetes</taxon>
        <taxon>Dothideomycetidae</taxon>
        <taxon>Cladosporiales</taxon>
        <taxon>Cladosporiaceae</taxon>
        <taxon>Cryoendolithus</taxon>
    </lineage>
</organism>
<name>A0A1V8SC39_9PEZI</name>
<dbReference type="InParanoid" id="A0A1V8SC39"/>
<sequence length="415" mass="45731">MPDISTFPITDAMSTSLSQSRAFYNTLDGDKLRVMSFSGRMGELSESLQQAMEAASDPGDDIPAMKEGMWALRRVLTAWHKYPSIGQRMTANDPASPVIMTIEYYYTAKEVVKPAPVGSLRFQIADLLATAVDADSAGMANLSVKEMNGVLTHICLVVEQLYWIWYNMVEDLGSEVADDTPEVEAATKTFSAVLYRQPSSDNGSILERGNTPPPTTSTRSAPPTTVTQTITDTDRVKPGRKTGVQGKIASKGEKWLNDEYGYVQEHYFNATSRPTHAQLYRDFNAHFAGTAVQLRENGPVRYRDAWVPKSQDKSDAKARDEDLGHRTYNGLQQFVMKLQKIDSFEPKINWAYDAAATPAAAQSTMATAALATTSDLGSASPVVSAVVPAAEMDERVKEYLGERGDFNLMYIEQDE</sequence>
<dbReference type="Proteomes" id="UP000192596">
    <property type="component" value="Unassembled WGS sequence"/>
</dbReference>
<reference evidence="3" key="1">
    <citation type="submission" date="2017-03" db="EMBL/GenBank/DDBJ databases">
        <title>Genomes of endolithic fungi from Antarctica.</title>
        <authorList>
            <person name="Coleine C."/>
            <person name="Masonjones S."/>
            <person name="Stajich J.E."/>
        </authorList>
    </citation>
    <scope>NUCLEOTIDE SEQUENCE [LARGE SCALE GENOMIC DNA]</scope>
    <source>
        <strain evidence="3">CCFEE 5527</strain>
    </source>
</reference>